<dbReference type="PROSITE" id="PS00435">
    <property type="entry name" value="PEROXIDASE_1"/>
    <property type="match status" value="2"/>
</dbReference>
<evidence type="ECO:0000256" key="19">
    <source>
        <dbReference type="PIRSR" id="PIRSR600823-1"/>
    </source>
</evidence>
<evidence type="ECO:0000256" key="5">
    <source>
        <dbReference type="ARBA" id="ARBA00012313"/>
    </source>
</evidence>
<keyword evidence="17" id="KW-0376">Hydrogen peroxide</keyword>
<keyword evidence="11 21" id="KW-0106">Calcium</keyword>
<evidence type="ECO:0000256" key="16">
    <source>
        <dbReference type="ARBA" id="ARBA00023283"/>
    </source>
</evidence>
<dbReference type="CDD" id="cd00693">
    <property type="entry name" value="secretory_peroxidase"/>
    <property type="match status" value="2"/>
</dbReference>
<dbReference type="SUPFAM" id="SSF48113">
    <property type="entry name" value="Heme-dependent peroxidases"/>
    <property type="match status" value="2"/>
</dbReference>
<evidence type="ECO:0000256" key="24">
    <source>
        <dbReference type="SAM" id="SignalP"/>
    </source>
</evidence>
<feature type="signal peptide" evidence="24">
    <location>
        <begin position="1"/>
        <end position="22"/>
    </location>
</feature>
<evidence type="ECO:0000256" key="20">
    <source>
        <dbReference type="PIRSR" id="PIRSR600823-2"/>
    </source>
</evidence>
<keyword evidence="16" id="KW-0873">Pyrrolidone carboxylic acid</keyword>
<dbReference type="FunFam" id="1.10.420.10:FF:000008">
    <property type="entry name" value="Peroxidase"/>
    <property type="match status" value="1"/>
</dbReference>
<dbReference type="InterPro" id="IPR019793">
    <property type="entry name" value="Peroxidases_heam-ligand_BS"/>
</dbReference>
<evidence type="ECO:0000256" key="18">
    <source>
        <dbReference type="ARBA" id="ARBA00072322"/>
    </source>
</evidence>
<dbReference type="GO" id="GO:0006979">
    <property type="term" value="P:response to oxidative stress"/>
    <property type="evidence" value="ECO:0007669"/>
    <property type="project" value="InterPro"/>
</dbReference>
<feature type="binding site" evidence="20">
    <location>
        <position position="488"/>
    </location>
    <ligand>
        <name>substrate</name>
    </ligand>
</feature>
<dbReference type="GO" id="GO:0042744">
    <property type="term" value="P:hydrogen peroxide catabolic process"/>
    <property type="evidence" value="ECO:0007669"/>
    <property type="project" value="UniProtKB-KW"/>
</dbReference>
<comment type="cofactor">
    <cofactor evidence="21">
        <name>Ca(2+)</name>
        <dbReference type="ChEBI" id="CHEBI:29108"/>
    </cofactor>
    <text evidence="21">Binds 2 calcium ions per subunit.</text>
</comment>
<evidence type="ECO:0000256" key="23">
    <source>
        <dbReference type="PIRSR" id="PIRSR600823-5"/>
    </source>
</evidence>
<feature type="active site" description="Proton acceptor" evidence="19">
    <location>
        <position position="381"/>
    </location>
</feature>
<dbReference type="PRINTS" id="PR00461">
    <property type="entry name" value="PLPEROXIDASE"/>
</dbReference>
<dbReference type="InterPro" id="IPR010255">
    <property type="entry name" value="Haem_peroxidase_sf"/>
</dbReference>
<accession>A0A1E5UP29</accession>
<dbReference type="GO" id="GO:0020037">
    <property type="term" value="F:heme binding"/>
    <property type="evidence" value="ECO:0007669"/>
    <property type="project" value="InterPro"/>
</dbReference>
<evidence type="ECO:0000256" key="6">
    <source>
        <dbReference type="ARBA" id="ARBA00022525"/>
    </source>
</evidence>
<feature type="binding site" evidence="21">
    <location>
        <position position="403"/>
    </location>
    <ligand>
        <name>Ca(2+)</name>
        <dbReference type="ChEBI" id="CHEBI:29108"/>
        <label>1</label>
    </ligand>
</feature>
<evidence type="ECO:0000256" key="1">
    <source>
        <dbReference type="ARBA" id="ARBA00000189"/>
    </source>
</evidence>
<comment type="similarity">
    <text evidence="4">Belongs to the peroxidase family. Ascorbate peroxidase subfamily.</text>
</comment>
<keyword evidence="15" id="KW-0325">Glycoprotein</keyword>
<dbReference type="Proteomes" id="UP000095767">
    <property type="component" value="Unassembled WGS sequence"/>
</dbReference>
<feature type="disulfide bond" evidence="23">
    <location>
        <begin position="435"/>
        <end position="647"/>
    </location>
</feature>
<feature type="chain" id="PRO_5009187222" description="Peroxidase 1" evidence="24">
    <location>
        <begin position="23"/>
        <end position="651"/>
    </location>
</feature>
<dbReference type="InterPro" id="IPR000823">
    <property type="entry name" value="Peroxidase_pln"/>
</dbReference>
<dbReference type="FunFam" id="1.10.520.10:FF:000001">
    <property type="entry name" value="Peroxidase"/>
    <property type="match status" value="1"/>
</dbReference>
<evidence type="ECO:0000256" key="11">
    <source>
        <dbReference type="ARBA" id="ARBA00022837"/>
    </source>
</evidence>
<keyword evidence="8" id="KW-0349">Heme</keyword>
<dbReference type="PRINTS" id="PR00458">
    <property type="entry name" value="PEROXIDASE"/>
</dbReference>
<evidence type="ECO:0000256" key="12">
    <source>
        <dbReference type="ARBA" id="ARBA00023002"/>
    </source>
</evidence>
<keyword evidence="13 21" id="KW-0408">Iron</keyword>
<feature type="binding site" evidence="21">
    <location>
        <position position="391"/>
    </location>
    <ligand>
        <name>Ca(2+)</name>
        <dbReference type="ChEBI" id="CHEBI:29108"/>
        <label>1</label>
    </ligand>
</feature>
<name>A0A1E5UP29_9POAL</name>
<evidence type="ECO:0000256" key="17">
    <source>
        <dbReference type="ARBA" id="ARBA00023324"/>
    </source>
</evidence>
<sequence>MALLPRHSLLILLLALAVQAAAVPPPLQLGFYARSCPRAEAIVRRVVHRRAALDRSVLPALIRLYFHDCFVRGCDGSVLIDSTPGHPAEKDAPPNLTLRMLDVIDDVKSALEKACPGVVSCADIVALAARDAAAMAGRVRYQLPTGRRDGTVSSAAEVNLPSPSVSFAEALSAFRSIGLGVVDLTTLLGSHTMGFCHCGLIVNRLYSYNSTSQFDPTMDAGLRAVLRHRCPPHVVTTPQNESRDVIVPMNFVAPLGPFGLDNSFYPSVLAGRAVLQIDQELTSSGAARRIAAMFASRPGNFRRQFARSMVKLGGVNVLTGRQGEVLVASSAHGYGGGDGKLRVGFYKDSCPDAEATVRRIVAKAVHEDPTANAPLLRLHFHDCFVRGCEGSVLINSTKGNTAEKDAKPNHTLDAFDVIDDIKEALEKRCPGTVSCADILAIAARDAVSLATKVVTDGKWSKDGNLYEVETGRRDGRASSAKEAVKNLPDSFDGIRKLIKRFASKNLSLKDLAVLSGAHAIGKSHCPSIAKRLRNFTEHQDRDPTLDREYADRLRLRCRRPKDNTTELEMVPGSSTTFGTAYYGLVVKRRGLFHSDEALLRNDETERLVRLYRDSPEETFLRDFGVSMVNMGRVAVLTGNQGDIRKRCAFVN</sequence>
<keyword evidence="14 23" id="KW-1015">Disulfide bond</keyword>
<dbReference type="AlphaFoldDB" id="A0A1E5UP29"/>
<feature type="disulfide bond" evidence="23">
    <location>
        <begin position="383"/>
        <end position="388"/>
    </location>
</feature>
<organism evidence="26 27">
    <name type="scientific">Dichanthelium oligosanthes</name>
    <dbReference type="NCBI Taxonomy" id="888268"/>
    <lineage>
        <taxon>Eukaryota</taxon>
        <taxon>Viridiplantae</taxon>
        <taxon>Streptophyta</taxon>
        <taxon>Embryophyta</taxon>
        <taxon>Tracheophyta</taxon>
        <taxon>Spermatophyta</taxon>
        <taxon>Magnoliopsida</taxon>
        <taxon>Liliopsida</taxon>
        <taxon>Poales</taxon>
        <taxon>Poaceae</taxon>
        <taxon>PACMAD clade</taxon>
        <taxon>Panicoideae</taxon>
        <taxon>Panicodae</taxon>
        <taxon>Paniceae</taxon>
        <taxon>Dichantheliinae</taxon>
        <taxon>Dichanthelium</taxon>
    </lineage>
</organism>
<dbReference type="Gene3D" id="1.10.520.10">
    <property type="match status" value="2"/>
</dbReference>
<dbReference type="EMBL" id="LWDX02069426">
    <property type="protein sequence ID" value="OEL14606.1"/>
    <property type="molecule type" value="Genomic_DNA"/>
</dbReference>
<comment type="cofactor">
    <cofactor evidence="21">
        <name>heme b</name>
        <dbReference type="ChEBI" id="CHEBI:60344"/>
    </cofactor>
    <text evidence="21">Binds 1 heme b (iron(II)-protoporphyrin IX) group per subunit.</text>
</comment>
<evidence type="ECO:0000256" key="21">
    <source>
        <dbReference type="PIRSR" id="PIRSR600823-3"/>
    </source>
</evidence>
<dbReference type="EC" id="1.11.1.7" evidence="5"/>
<keyword evidence="7 26" id="KW-0575">Peroxidase</keyword>
<gene>
    <name evidence="26" type="ORF">BAE44_0024375</name>
</gene>
<dbReference type="FunFam" id="1.10.420.10:FF:000001">
    <property type="entry name" value="Peroxidase"/>
    <property type="match status" value="1"/>
</dbReference>
<dbReference type="InterPro" id="IPR002016">
    <property type="entry name" value="Haem_peroxidase"/>
</dbReference>
<dbReference type="GO" id="GO:0046872">
    <property type="term" value="F:metal ion binding"/>
    <property type="evidence" value="ECO:0007669"/>
    <property type="project" value="UniProtKB-KW"/>
</dbReference>
<keyword evidence="12" id="KW-0560">Oxidoreductase</keyword>
<feature type="binding site" evidence="21">
    <location>
        <position position="382"/>
    </location>
    <ligand>
        <name>Ca(2+)</name>
        <dbReference type="ChEBI" id="CHEBI:29108"/>
        <label>1</label>
    </ligand>
</feature>
<evidence type="ECO:0000256" key="7">
    <source>
        <dbReference type="ARBA" id="ARBA00022559"/>
    </source>
</evidence>
<dbReference type="PROSITE" id="PS50873">
    <property type="entry name" value="PEROXIDASE_4"/>
    <property type="match status" value="2"/>
</dbReference>
<keyword evidence="27" id="KW-1185">Reference proteome</keyword>
<dbReference type="Gene3D" id="1.10.420.10">
    <property type="entry name" value="Peroxidase, domain 2"/>
    <property type="match status" value="2"/>
</dbReference>
<dbReference type="PANTHER" id="PTHR31235">
    <property type="entry name" value="PEROXIDASE 25-RELATED"/>
    <property type="match status" value="1"/>
</dbReference>
<keyword evidence="10 24" id="KW-0732">Signal</keyword>
<dbReference type="Pfam" id="PF00141">
    <property type="entry name" value="peroxidase"/>
    <property type="match status" value="2"/>
</dbReference>
<dbReference type="GO" id="GO:0140825">
    <property type="term" value="F:lactoperoxidase activity"/>
    <property type="evidence" value="ECO:0007669"/>
    <property type="project" value="UniProtKB-EC"/>
</dbReference>
<feature type="disulfide bond" evidence="23">
    <location>
        <begin position="350"/>
        <end position="429"/>
    </location>
</feature>
<dbReference type="InterPro" id="IPR033905">
    <property type="entry name" value="Secretory_peroxidase"/>
</dbReference>
<evidence type="ECO:0000313" key="27">
    <source>
        <dbReference type="Proteomes" id="UP000095767"/>
    </source>
</evidence>
<evidence type="ECO:0000256" key="22">
    <source>
        <dbReference type="PIRSR" id="PIRSR600823-4"/>
    </source>
</evidence>
<evidence type="ECO:0000256" key="15">
    <source>
        <dbReference type="ARBA" id="ARBA00023180"/>
    </source>
</evidence>
<proteinExistence type="inferred from homology"/>
<dbReference type="STRING" id="888268.A0A1E5UP29"/>
<dbReference type="FunFam" id="1.10.520.10:FF:000008">
    <property type="entry name" value="Peroxidase"/>
    <property type="match status" value="1"/>
</dbReference>
<evidence type="ECO:0000256" key="3">
    <source>
        <dbReference type="ARBA" id="ARBA00004613"/>
    </source>
</evidence>
<keyword evidence="6" id="KW-0964">Secreted</keyword>
<feature type="domain" description="Plant heme peroxidase family profile" evidence="25">
    <location>
        <begin position="26"/>
        <end position="325"/>
    </location>
</feature>
<evidence type="ECO:0000256" key="14">
    <source>
        <dbReference type="ARBA" id="ARBA00023157"/>
    </source>
</evidence>
<comment type="function">
    <text evidence="2">Removal of H(2)O(2), oxidation of toxic reductants, biosynthesis and degradation of lignin, suberization, auxin catabolism, response to environmental stresses such as wounding, pathogen attack and oxidative stress. These functions might be dependent on each isozyme/isoform in each plant tissue.</text>
</comment>
<keyword evidence="9 21" id="KW-0479">Metal-binding</keyword>
<evidence type="ECO:0000313" key="26">
    <source>
        <dbReference type="EMBL" id="OEL14606.1"/>
    </source>
</evidence>
<comment type="caution">
    <text evidence="26">The sequence shown here is derived from an EMBL/GenBank/DDBJ whole genome shotgun (WGS) entry which is preliminary data.</text>
</comment>
<evidence type="ECO:0000256" key="10">
    <source>
        <dbReference type="ARBA" id="ARBA00022729"/>
    </source>
</evidence>
<feature type="site" description="Transition state stabilizer" evidence="22">
    <location>
        <position position="377"/>
    </location>
</feature>
<feature type="binding site" evidence="21">
    <location>
        <position position="387"/>
    </location>
    <ligand>
        <name>Ca(2+)</name>
        <dbReference type="ChEBI" id="CHEBI:29108"/>
        <label>1</label>
    </ligand>
</feature>
<dbReference type="OrthoDB" id="2113341at2759"/>
<feature type="binding site" description="axial binding residue" evidence="21">
    <location>
        <position position="518"/>
    </location>
    <ligand>
        <name>heme b</name>
        <dbReference type="ChEBI" id="CHEBI:60344"/>
    </ligand>
    <ligandPart>
        <name>Fe</name>
        <dbReference type="ChEBI" id="CHEBI:18248"/>
    </ligandPart>
</feature>
<evidence type="ECO:0000256" key="4">
    <source>
        <dbReference type="ARBA" id="ARBA00006873"/>
    </source>
</evidence>
<dbReference type="GO" id="GO:0005576">
    <property type="term" value="C:extracellular region"/>
    <property type="evidence" value="ECO:0007669"/>
    <property type="project" value="UniProtKB-SubCell"/>
</dbReference>
<evidence type="ECO:0000259" key="25">
    <source>
        <dbReference type="PROSITE" id="PS50873"/>
    </source>
</evidence>
<feature type="disulfide bond" evidence="23">
    <location>
        <begin position="525"/>
        <end position="557"/>
    </location>
</feature>
<evidence type="ECO:0000256" key="13">
    <source>
        <dbReference type="ARBA" id="ARBA00023004"/>
    </source>
</evidence>
<protein>
    <recommendedName>
        <fullName evidence="18">Peroxidase 1</fullName>
        <ecNumber evidence="5">1.11.1.7</ecNumber>
    </recommendedName>
</protein>
<evidence type="ECO:0000256" key="2">
    <source>
        <dbReference type="ARBA" id="ARBA00002322"/>
    </source>
</evidence>
<evidence type="ECO:0000256" key="9">
    <source>
        <dbReference type="ARBA" id="ARBA00022723"/>
    </source>
</evidence>
<comment type="catalytic activity">
    <reaction evidence="1">
        <text>2 a phenolic donor + H2O2 = 2 a phenolic radical donor + 2 H2O</text>
        <dbReference type="Rhea" id="RHEA:56136"/>
        <dbReference type="ChEBI" id="CHEBI:15377"/>
        <dbReference type="ChEBI" id="CHEBI:16240"/>
        <dbReference type="ChEBI" id="CHEBI:139520"/>
        <dbReference type="ChEBI" id="CHEBI:139521"/>
        <dbReference type="EC" id="1.11.1.7"/>
    </reaction>
</comment>
<feature type="domain" description="Plant heme peroxidase family profile" evidence="25">
    <location>
        <begin position="340"/>
        <end position="651"/>
    </location>
</feature>
<reference evidence="26 27" key="1">
    <citation type="submission" date="2016-09" db="EMBL/GenBank/DDBJ databases">
        <title>The draft genome of Dichanthelium oligosanthes: A C3 panicoid grass species.</title>
        <authorList>
            <person name="Studer A.J."/>
            <person name="Schnable J.C."/>
            <person name="Brutnell T.P."/>
        </authorList>
    </citation>
    <scope>NUCLEOTIDE SEQUENCE [LARGE SCALE GENOMIC DNA]</scope>
    <source>
        <strain evidence="27">cv. Kellogg 1175</strain>
        <tissue evidence="26">Leaf</tissue>
    </source>
</reference>
<evidence type="ECO:0000256" key="8">
    <source>
        <dbReference type="ARBA" id="ARBA00022617"/>
    </source>
</evidence>
<comment type="subcellular location">
    <subcellularLocation>
        <location evidence="3">Secreted</location>
    </subcellularLocation>
</comment>
<feature type="binding site" evidence="21">
    <location>
        <position position="385"/>
    </location>
    <ligand>
        <name>Ca(2+)</name>
        <dbReference type="ChEBI" id="CHEBI:29108"/>
        <label>1</label>
    </ligand>
</feature>